<accession>A0A6A6S3S1</accession>
<evidence type="ECO:0000313" key="3">
    <source>
        <dbReference type="EMBL" id="KAF2642556.1"/>
    </source>
</evidence>
<dbReference type="AlphaFoldDB" id="A0A6A6S3S1"/>
<dbReference type="Gene3D" id="3.40.50.720">
    <property type="entry name" value="NAD(P)-binding Rossmann-like Domain"/>
    <property type="match status" value="1"/>
</dbReference>
<dbReference type="GO" id="GO:0016491">
    <property type="term" value="F:oxidoreductase activity"/>
    <property type="evidence" value="ECO:0007669"/>
    <property type="project" value="UniProtKB-KW"/>
</dbReference>
<evidence type="ECO:0000256" key="1">
    <source>
        <dbReference type="ARBA" id="ARBA00023002"/>
    </source>
</evidence>
<gene>
    <name evidence="3" type="ORF">P280DRAFT_423325</name>
</gene>
<evidence type="ECO:0000256" key="2">
    <source>
        <dbReference type="RuleBase" id="RU000363"/>
    </source>
</evidence>
<dbReference type="PRINTS" id="PR00081">
    <property type="entry name" value="GDHRDH"/>
</dbReference>
<dbReference type="Pfam" id="PF00106">
    <property type="entry name" value="adh_short"/>
    <property type="match status" value="1"/>
</dbReference>
<dbReference type="SUPFAM" id="SSF51735">
    <property type="entry name" value="NAD(P)-binding Rossmann-fold domains"/>
    <property type="match status" value="1"/>
</dbReference>
<dbReference type="PANTHER" id="PTHR43157:SF31">
    <property type="entry name" value="PHOSPHATIDYLINOSITOL-GLYCAN BIOSYNTHESIS CLASS F PROTEIN"/>
    <property type="match status" value="1"/>
</dbReference>
<dbReference type="EMBL" id="MU006781">
    <property type="protein sequence ID" value="KAF2642556.1"/>
    <property type="molecule type" value="Genomic_DNA"/>
</dbReference>
<dbReference type="InterPro" id="IPR036291">
    <property type="entry name" value="NAD(P)-bd_dom_sf"/>
</dbReference>
<keyword evidence="1" id="KW-0560">Oxidoreductase</keyword>
<protein>
    <submittedName>
        <fullName evidence="3">NAD(P)-binding protein</fullName>
    </submittedName>
</protein>
<dbReference type="InterPro" id="IPR002347">
    <property type="entry name" value="SDR_fam"/>
</dbReference>
<sequence length="343" mass="36213">MSHQESSSLATDQQAIEQLLNRPTLQTTPFTALQTAEDVATILSSDIAGKTVVITGVSPSGIGAEAARVIHKHNPKLLVLASRSTKNIDATITAIGGAGSSNVKGVELDLADLESVRKAAAEILEQTSVVDVLINNAGIMMLPEFQTTRQGVEMQFGTNHLGHFLLTNLLMPALLQSSQGASVVNVSSAGHHAGNVPFEDINFDNGKTYEPFPAYGGSKTANILFTVSLAAKLKSKGLRSFALDPGAVIGTELSRTMSLETKAAMGAWNPDGTPSEKIPWITVAHGASSYIVTGFATSIPEHNGKAFVKNNVDTTVAPYSLDPEGAEKLWVLSEKLVGQEFAY</sequence>
<evidence type="ECO:0000313" key="4">
    <source>
        <dbReference type="Proteomes" id="UP000799753"/>
    </source>
</evidence>
<organism evidence="3 4">
    <name type="scientific">Massarina eburnea CBS 473.64</name>
    <dbReference type="NCBI Taxonomy" id="1395130"/>
    <lineage>
        <taxon>Eukaryota</taxon>
        <taxon>Fungi</taxon>
        <taxon>Dikarya</taxon>
        <taxon>Ascomycota</taxon>
        <taxon>Pezizomycotina</taxon>
        <taxon>Dothideomycetes</taxon>
        <taxon>Pleosporomycetidae</taxon>
        <taxon>Pleosporales</taxon>
        <taxon>Massarineae</taxon>
        <taxon>Massarinaceae</taxon>
        <taxon>Massarina</taxon>
    </lineage>
</organism>
<reference evidence="3" key="1">
    <citation type="journal article" date="2020" name="Stud. Mycol.">
        <title>101 Dothideomycetes genomes: a test case for predicting lifestyles and emergence of pathogens.</title>
        <authorList>
            <person name="Haridas S."/>
            <person name="Albert R."/>
            <person name="Binder M."/>
            <person name="Bloem J."/>
            <person name="Labutti K."/>
            <person name="Salamov A."/>
            <person name="Andreopoulos B."/>
            <person name="Baker S."/>
            <person name="Barry K."/>
            <person name="Bills G."/>
            <person name="Bluhm B."/>
            <person name="Cannon C."/>
            <person name="Castanera R."/>
            <person name="Culley D."/>
            <person name="Daum C."/>
            <person name="Ezra D."/>
            <person name="Gonzalez J."/>
            <person name="Henrissat B."/>
            <person name="Kuo A."/>
            <person name="Liang C."/>
            <person name="Lipzen A."/>
            <person name="Lutzoni F."/>
            <person name="Magnuson J."/>
            <person name="Mondo S."/>
            <person name="Nolan M."/>
            <person name="Ohm R."/>
            <person name="Pangilinan J."/>
            <person name="Park H.-J."/>
            <person name="Ramirez L."/>
            <person name="Alfaro M."/>
            <person name="Sun H."/>
            <person name="Tritt A."/>
            <person name="Yoshinaga Y."/>
            <person name="Zwiers L.-H."/>
            <person name="Turgeon B."/>
            <person name="Goodwin S."/>
            <person name="Spatafora J."/>
            <person name="Crous P."/>
            <person name="Grigoriev I."/>
        </authorList>
    </citation>
    <scope>NUCLEOTIDE SEQUENCE</scope>
    <source>
        <strain evidence="3">CBS 473.64</strain>
    </source>
</reference>
<dbReference type="PRINTS" id="PR00080">
    <property type="entry name" value="SDRFAMILY"/>
</dbReference>
<comment type="similarity">
    <text evidence="2">Belongs to the short-chain dehydrogenases/reductases (SDR) family.</text>
</comment>
<dbReference type="OrthoDB" id="191139at2759"/>
<dbReference type="PANTHER" id="PTHR43157">
    <property type="entry name" value="PHOSPHATIDYLINOSITOL-GLYCAN BIOSYNTHESIS CLASS F PROTEIN-RELATED"/>
    <property type="match status" value="1"/>
</dbReference>
<keyword evidence="4" id="KW-1185">Reference proteome</keyword>
<name>A0A6A6S3S1_9PLEO</name>
<dbReference type="Proteomes" id="UP000799753">
    <property type="component" value="Unassembled WGS sequence"/>
</dbReference>
<proteinExistence type="inferred from homology"/>